<feature type="compositionally biased region" description="Low complexity" evidence="5">
    <location>
        <begin position="19"/>
        <end position="32"/>
    </location>
</feature>
<evidence type="ECO:0000256" key="1">
    <source>
        <dbReference type="ARBA" id="ARBA00022723"/>
    </source>
</evidence>
<keyword evidence="1 4" id="KW-0479">Metal-binding</keyword>
<evidence type="ECO:0000259" key="7">
    <source>
        <dbReference type="PROSITE" id="PS50103"/>
    </source>
</evidence>
<dbReference type="InterPro" id="IPR000571">
    <property type="entry name" value="Znf_CCCH"/>
</dbReference>
<dbReference type="SUPFAM" id="SSF90229">
    <property type="entry name" value="CCCH zinc finger"/>
    <property type="match status" value="1"/>
</dbReference>
<feature type="region of interest" description="Disordered" evidence="5">
    <location>
        <begin position="15"/>
        <end position="48"/>
    </location>
</feature>
<evidence type="ECO:0000313" key="9">
    <source>
        <dbReference type="WBParaSite" id="L893_g15766.t1"/>
    </source>
</evidence>
<dbReference type="WBParaSite" id="L893_g15766.t1">
    <property type="protein sequence ID" value="L893_g15766.t1"/>
    <property type="gene ID" value="L893_g15766"/>
</dbReference>
<evidence type="ECO:0000256" key="5">
    <source>
        <dbReference type="SAM" id="MobiDB-lite"/>
    </source>
</evidence>
<dbReference type="Proteomes" id="UP000095287">
    <property type="component" value="Unplaced"/>
</dbReference>
<proteinExistence type="predicted"/>
<evidence type="ECO:0000313" key="8">
    <source>
        <dbReference type="Proteomes" id="UP000095287"/>
    </source>
</evidence>
<dbReference type="PROSITE" id="PS50103">
    <property type="entry name" value="ZF_C3H1"/>
    <property type="match status" value="1"/>
</dbReference>
<keyword evidence="8" id="KW-1185">Reference proteome</keyword>
<dbReference type="GO" id="GO:0008270">
    <property type="term" value="F:zinc ion binding"/>
    <property type="evidence" value="ECO:0007669"/>
    <property type="project" value="UniProtKB-KW"/>
</dbReference>
<dbReference type="SMART" id="SM00356">
    <property type="entry name" value="ZnF_C3H1"/>
    <property type="match status" value="1"/>
</dbReference>
<keyword evidence="6" id="KW-0732">Signal</keyword>
<evidence type="ECO:0000256" key="2">
    <source>
        <dbReference type="ARBA" id="ARBA00022771"/>
    </source>
</evidence>
<feature type="domain" description="C3H1-type" evidence="7">
    <location>
        <begin position="56"/>
        <end position="82"/>
    </location>
</feature>
<evidence type="ECO:0000256" key="3">
    <source>
        <dbReference type="ARBA" id="ARBA00022833"/>
    </source>
</evidence>
<dbReference type="Gene3D" id="4.10.1000.10">
    <property type="entry name" value="Zinc finger, CCCH-type"/>
    <property type="match status" value="1"/>
</dbReference>
<dbReference type="InterPro" id="IPR036855">
    <property type="entry name" value="Znf_CCCH_sf"/>
</dbReference>
<name>A0A1I7YF84_9BILA</name>
<dbReference type="Pfam" id="PF00642">
    <property type="entry name" value="zf-CCCH"/>
    <property type="match status" value="1"/>
</dbReference>
<accession>A0A1I7YF84</accession>
<organism evidence="8 9">
    <name type="scientific">Steinernema glaseri</name>
    <dbReference type="NCBI Taxonomy" id="37863"/>
    <lineage>
        <taxon>Eukaryota</taxon>
        <taxon>Metazoa</taxon>
        <taxon>Ecdysozoa</taxon>
        <taxon>Nematoda</taxon>
        <taxon>Chromadorea</taxon>
        <taxon>Rhabditida</taxon>
        <taxon>Tylenchina</taxon>
        <taxon>Panagrolaimomorpha</taxon>
        <taxon>Strongyloidoidea</taxon>
        <taxon>Steinernematidae</taxon>
        <taxon>Steinernema</taxon>
    </lineage>
</organism>
<keyword evidence="2 4" id="KW-0863">Zinc-finger</keyword>
<protein>
    <submittedName>
        <fullName evidence="9">C3H1-type domain-containing protein</fullName>
    </submittedName>
</protein>
<evidence type="ECO:0000256" key="4">
    <source>
        <dbReference type="PROSITE-ProRule" id="PRU00723"/>
    </source>
</evidence>
<reference evidence="9" key="1">
    <citation type="submission" date="2016-11" db="UniProtKB">
        <authorList>
            <consortium name="WormBaseParasite"/>
        </authorList>
    </citation>
    <scope>IDENTIFICATION</scope>
</reference>
<keyword evidence="3 4" id="KW-0862">Zinc</keyword>
<evidence type="ECO:0000256" key="6">
    <source>
        <dbReference type="SAM" id="SignalP"/>
    </source>
</evidence>
<feature type="signal peptide" evidence="6">
    <location>
        <begin position="1"/>
        <end position="15"/>
    </location>
</feature>
<feature type="compositionally biased region" description="Polar residues" evidence="5">
    <location>
        <begin position="33"/>
        <end position="45"/>
    </location>
</feature>
<feature type="chain" id="PRO_5013380312" evidence="6">
    <location>
        <begin position="16"/>
        <end position="200"/>
    </location>
</feature>
<dbReference type="AlphaFoldDB" id="A0A1I7YF84"/>
<feature type="zinc finger region" description="C3H1-type" evidence="4">
    <location>
        <begin position="56"/>
        <end position="82"/>
    </location>
</feature>
<sequence length="200" mass="21806">MLHLLLSCSLAHTGGLQMSSNPSSSRSSEASSTKGNPSATTSQASVKRMELTREEKYKTELCLNRNGTCRYGADCWFAHTELELRARPDGRPPKKHHNLKVATPITIAVSEVASSGPETTISTATDNSPAPVSPSPFPPHLMQLFRMPPPHKNNFVPLIHSSLPGFPDPDEYRNILPMLTQFNSTMVAEKSRRGSIQGGL</sequence>